<dbReference type="AlphaFoldDB" id="A0A5S9IQL1"/>
<evidence type="ECO:0000256" key="1">
    <source>
        <dbReference type="SAM" id="Phobius"/>
    </source>
</evidence>
<evidence type="ECO:0000313" key="3">
    <source>
        <dbReference type="Proteomes" id="UP000326354"/>
    </source>
</evidence>
<dbReference type="OrthoDB" id="277040at2"/>
<keyword evidence="1" id="KW-0472">Membrane</keyword>
<gene>
    <name evidence="2" type="ORF">UABAM_04139</name>
</gene>
<dbReference type="Proteomes" id="UP000326354">
    <property type="component" value="Chromosome"/>
</dbReference>
<feature type="transmembrane region" description="Helical" evidence="1">
    <location>
        <begin position="195"/>
        <end position="213"/>
    </location>
</feature>
<keyword evidence="1" id="KW-0812">Transmembrane</keyword>
<protein>
    <submittedName>
        <fullName evidence="2">Uncharacterized protein</fullName>
    </submittedName>
</protein>
<name>A0A5S9IQL1_UABAM</name>
<dbReference type="RefSeq" id="WP_151969851.1">
    <property type="nucleotide sequence ID" value="NZ_AP019860.1"/>
</dbReference>
<dbReference type="EMBL" id="AP019860">
    <property type="protein sequence ID" value="BBM85761.1"/>
    <property type="molecule type" value="Genomic_DNA"/>
</dbReference>
<dbReference type="KEGG" id="uam:UABAM_04139"/>
<proteinExistence type="predicted"/>
<sequence>MIRLLTIVLLLHFVHADTTRFHIRSVINVTNNSVVQNIYFSKEVYDNIVYGKRKNYTNYTQFSQFCANLNSIFINDTPLKIRHLEYESHNLYTKAVIKYNTSTIAQKIKVLWHIFPDDILPTKRNKWQLSQFELSKDMLQNWSKKSPANTEVYVVLQVLHAPPYEENLTKRKKTFIYHPKYKQKPQKIKVVTQQIFHSVPVKWCVFTLFLLLAISLRHRLFYLITIGIFILCLSSWSWYKIPLRSYTVEKPTTTKFKKQTFRALLYNIYNSFAYDDKHDVYDALHFSTGGDMLEEIYLEAHRSLFRDPQNTFLIHNVAIHDDFVIELDRNSFQIKAKWQVTGWAIHMGHKHLRTNEYEAVYTIKNMNGFWKIAKCTVLRQIRLA</sequence>
<keyword evidence="1" id="KW-1133">Transmembrane helix</keyword>
<feature type="transmembrane region" description="Helical" evidence="1">
    <location>
        <begin position="220"/>
        <end position="239"/>
    </location>
</feature>
<organism evidence="2 3">
    <name type="scientific">Uabimicrobium amorphum</name>
    <dbReference type="NCBI Taxonomy" id="2596890"/>
    <lineage>
        <taxon>Bacteria</taxon>
        <taxon>Pseudomonadati</taxon>
        <taxon>Planctomycetota</taxon>
        <taxon>Candidatus Uabimicrobiia</taxon>
        <taxon>Candidatus Uabimicrobiales</taxon>
        <taxon>Candidatus Uabimicrobiaceae</taxon>
        <taxon>Candidatus Uabimicrobium</taxon>
    </lineage>
</organism>
<reference evidence="2 3" key="1">
    <citation type="submission" date="2019-08" db="EMBL/GenBank/DDBJ databases">
        <title>Complete genome sequence of Candidatus Uab amorphum.</title>
        <authorList>
            <person name="Shiratori T."/>
            <person name="Suzuki S."/>
            <person name="Kakizawa Y."/>
            <person name="Ishida K."/>
        </authorList>
    </citation>
    <scope>NUCLEOTIDE SEQUENCE [LARGE SCALE GENOMIC DNA]</scope>
    <source>
        <strain evidence="2 3">SRT547</strain>
    </source>
</reference>
<evidence type="ECO:0000313" key="2">
    <source>
        <dbReference type="EMBL" id="BBM85761.1"/>
    </source>
</evidence>
<accession>A0A5S9IQL1</accession>
<keyword evidence="3" id="KW-1185">Reference proteome</keyword>